<dbReference type="InterPro" id="IPR036163">
    <property type="entry name" value="HMA_dom_sf"/>
</dbReference>
<evidence type="ECO:0000256" key="3">
    <source>
        <dbReference type="ARBA" id="ARBA00023289"/>
    </source>
</evidence>
<dbReference type="SUPFAM" id="SSF55008">
    <property type="entry name" value="HMA, heavy metal-associated domain"/>
    <property type="match status" value="1"/>
</dbReference>
<reference evidence="7" key="1">
    <citation type="submission" date="2020-07" db="EMBL/GenBank/DDBJ databases">
        <title>Genome sequence and genetic diversity analysis of an under-domesticated orphan crop, white fonio (Digitaria exilis).</title>
        <authorList>
            <person name="Bennetzen J.L."/>
            <person name="Chen S."/>
            <person name="Ma X."/>
            <person name="Wang X."/>
            <person name="Yssel A.E.J."/>
            <person name="Chaluvadi S.R."/>
            <person name="Johnson M."/>
            <person name="Gangashetty P."/>
            <person name="Hamidou F."/>
            <person name="Sanogo M.D."/>
            <person name="Zwaenepoel A."/>
            <person name="Wallace J."/>
            <person name="Van De Peer Y."/>
            <person name="Van Deynze A."/>
        </authorList>
    </citation>
    <scope>NUCLEOTIDE SEQUENCE</scope>
    <source>
        <tissue evidence="7">Leaves</tissue>
    </source>
</reference>
<dbReference type="PANTHER" id="PTHR45868">
    <property type="entry name" value="HEAVY METAL-ASSOCIATED ISOPRENYLATED PLANT PROTEIN 33-RELATED"/>
    <property type="match status" value="1"/>
</dbReference>
<dbReference type="InterPro" id="IPR006121">
    <property type="entry name" value="HMA_dom"/>
</dbReference>
<evidence type="ECO:0000256" key="4">
    <source>
        <dbReference type="ARBA" id="ARBA00024045"/>
    </source>
</evidence>
<feature type="compositionally biased region" description="Basic and acidic residues" evidence="5">
    <location>
        <begin position="80"/>
        <end position="91"/>
    </location>
</feature>
<evidence type="ECO:0000313" key="8">
    <source>
        <dbReference type="Proteomes" id="UP000636709"/>
    </source>
</evidence>
<evidence type="ECO:0000256" key="5">
    <source>
        <dbReference type="SAM" id="MobiDB-lite"/>
    </source>
</evidence>
<keyword evidence="8" id="KW-1185">Reference proteome</keyword>
<proteinExistence type="inferred from homology"/>
<name>A0A835ARS7_9POAL</name>
<comment type="similarity">
    <text evidence="4">Belongs to the HIPP family.</text>
</comment>
<dbReference type="Proteomes" id="UP000636709">
    <property type="component" value="Unassembled WGS sequence"/>
</dbReference>
<dbReference type="GO" id="GO:0046872">
    <property type="term" value="F:metal ion binding"/>
    <property type="evidence" value="ECO:0007669"/>
    <property type="project" value="UniProtKB-KW"/>
</dbReference>
<sequence>MAREEELKRIDLKVNVSCCDGCRRKVMKAMSLKGVLRTEIQPSHDRVTVVGDVDAKVLIKKLSKVGKIAEVLPAPAPSENGKKGGAKDGSDKPAQTQTAEEKGTKSKDGGINTAAPACKEEGCKKCTQKAAARSRATDGESGDDHASGKALIKDAGANAKSGDADGFSAKALAPAPPQVQRQHHYHRPEPAMVVPAAYYLPAPVAYYGGCYAMPPPPPHMAAMAMPVGVRRQLRPQPSRFDEDYFNDDNTVGCRVM</sequence>
<feature type="region of interest" description="Disordered" evidence="5">
    <location>
        <begin position="73"/>
        <end position="114"/>
    </location>
</feature>
<accession>A0A835ARS7</accession>
<dbReference type="PANTHER" id="PTHR45868:SF14">
    <property type="entry name" value="OS08G0205500 PROTEIN"/>
    <property type="match status" value="1"/>
</dbReference>
<gene>
    <name evidence="7" type="ORF">HU200_050874</name>
</gene>
<evidence type="ECO:0000313" key="7">
    <source>
        <dbReference type="EMBL" id="KAF8670327.1"/>
    </source>
</evidence>
<evidence type="ECO:0000259" key="6">
    <source>
        <dbReference type="PROSITE" id="PS50846"/>
    </source>
</evidence>
<dbReference type="Gene3D" id="3.30.70.100">
    <property type="match status" value="1"/>
</dbReference>
<evidence type="ECO:0000256" key="2">
    <source>
        <dbReference type="ARBA" id="ARBA00022723"/>
    </source>
</evidence>
<protein>
    <recommendedName>
        <fullName evidence="6">HMA domain-containing protein</fullName>
    </recommendedName>
</protein>
<keyword evidence="2" id="KW-0479">Metal-binding</keyword>
<keyword evidence="1" id="KW-0488">Methylation</keyword>
<dbReference type="OrthoDB" id="689350at2759"/>
<dbReference type="Pfam" id="PF00403">
    <property type="entry name" value="HMA"/>
    <property type="match status" value="1"/>
</dbReference>
<feature type="compositionally biased region" description="Basic and acidic residues" evidence="5">
    <location>
        <begin position="99"/>
        <end position="108"/>
    </location>
</feature>
<dbReference type="Gramene" id="Dexi7B01G0019520.1">
    <property type="protein sequence ID" value="Dexi7B01G0019520.1:cds"/>
    <property type="gene ID" value="Dexi7B01G0019520"/>
</dbReference>
<evidence type="ECO:0000256" key="1">
    <source>
        <dbReference type="ARBA" id="ARBA00022481"/>
    </source>
</evidence>
<comment type="caution">
    <text evidence="7">The sequence shown here is derived from an EMBL/GenBank/DDBJ whole genome shotgun (WGS) entry which is preliminary data.</text>
</comment>
<feature type="domain" description="HMA" evidence="6">
    <location>
        <begin position="7"/>
        <end position="70"/>
    </location>
</feature>
<keyword evidence="3" id="KW-0636">Prenylation</keyword>
<keyword evidence="3" id="KW-0449">Lipoprotein</keyword>
<dbReference type="EMBL" id="JACEFO010002261">
    <property type="protein sequence ID" value="KAF8670327.1"/>
    <property type="molecule type" value="Genomic_DNA"/>
</dbReference>
<organism evidence="7 8">
    <name type="scientific">Digitaria exilis</name>
    <dbReference type="NCBI Taxonomy" id="1010633"/>
    <lineage>
        <taxon>Eukaryota</taxon>
        <taxon>Viridiplantae</taxon>
        <taxon>Streptophyta</taxon>
        <taxon>Embryophyta</taxon>
        <taxon>Tracheophyta</taxon>
        <taxon>Spermatophyta</taxon>
        <taxon>Magnoliopsida</taxon>
        <taxon>Liliopsida</taxon>
        <taxon>Poales</taxon>
        <taxon>Poaceae</taxon>
        <taxon>PACMAD clade</taxon>
        <taxon>Panicoideae</taxon>
        <taxon>Panicodae</taxon>
        <taxon>Paniceae</taxon>
        <taxon>Anthephorinae</taxon>
        <taxon>Digitaria</taxon>
    </lineage>
</organism>
<dbReference type="AlphaFoldDB" id="A0A835ARS7"/>
<dbReference type="PROSITE" id="PS50846">
    <property type="entry name" value="HMA_2"/>
    <property type="match status" value="1"/>
</dbReference>